<protein>
    <recommendedName>
        <fullName evidence="3">Esterase/lipase superfamily enzyme</fullName>
    </recommendedName>
</protein>
<evidence type="ECO:0000313" key="1">
    <source>
        <dbReference type="EMBL" id="EXL07833.1"/>
    </source>
</evidence>
<accession>A0A011UPK1</accession>
<dbReference type="PANTHER" id="PTHR36513">
    <property type="entry name" value="ABC TRANSMEMBRANE TYPE-1 DOMAIN-CONTAINING PROTEIN"/>
    <property type="match status" value="1"/>
</dbReference>
<gene>
    <name evidence="1" type="ORF">BG36_04380</name>
</gene>
<dbReference type="eggNOG" id="COG4782">
    <property type="taxonomic scope" value="Bacteria"/>
</dbReference>
<dbReference type="EMBL" id="JENY01000014">
    <property type="protein sequence ID" value="EXL07833.1"/>
    <property type="molecule type" value="Genomic_DNA"/>
</dbReference>
<dbReference type="Gene3D" id="3.40.50.1820">
    <property type="entry name" value="alpha/beta hydrolase"/>
    <property type="match status" value="1"/>
</dbReference>
<evidence type="ECO:0008006" key="3">
    <source>
        <dbReference type="Google" id="ProtNLM"/>
    </source>
</evidence>
<evidence type="ECO:0000313" key="2">
    <source>
        <dbReference type="Proteomes" id="UP000019849"/>
    </source>
</evidence>
<dbReference type="PROSITE" id="PS51257">
    <property type="entry name" value="PROKAR_LIPOPROTEIN"/>
    <property type="match status" value="1"/>
</dbReference>
<dbReference type="PANTHER" id="PTHR36513:SF1">
    <property type="entry name" value="TRANSMEMBRANE PROTEIN"/>
    <property type="match status" value="1"/>
</dbReference>
<dbReference type="InterPro" id="IPR029058">
    <property type="entry name" value="AB_hydrolase_fold"/>
</dbReference>
<dbReference type="InterPro" id="IPR014586">
    <property type="entry name" value="UCP033909"/>
</dbReference>
<dbReference type="AlphaFoldDB" id="A0A011UPK1"/>
<dbReference type="Proteomes" id="UP000019849">
    <property type="component" value="Unassembled WGS sequence"/>
</dbReference>
<reference evidence="1 2" key="1">
    <citation type="submission" date="2014-02" db="EMBL/GenBank/DDBJ databases">
        <title>Aquamicrobium defluvii Genome sequencing.</title>
        <authorList>
            <person name="Wang X."/>
        </authorList>
    </citation>
    <scope>NUCLEOTIDE SEQUENCE [LARGE SCALE GENOMIC DNA]</scope>
    <source>
        <strain evidence="1 2">W13Z1</strain>
    </source>
</reference>
<dbReference type="STRING" id="69279.BG36_04380"/>
<comment type="caution">
    <text evidence="1">The sequence shown here is derived from an EMBL/GenBank/DDBJ whole genome shotgun (WGS) entry which is preliminary data.</text>
</comment>
<organism evidence="1 2">
    <name type="scientific">Aquamicrobium defluvii</name>
    <dbReference type="NCBI Taxonomy" id="69279"/>
    <lineage>
        <taxon>Bacteria</taxon>
        <taxon>Pseudomonadati</taxon>
        <taxon>Pseudomonadota</taxon>
        <taxon>Alphaproteobacteria</taxon>
        <taxon>Hyphomicrobiales</taxon>
        <taxon>Phyllobacteriaceae</taxon>
        <taxon>Aquamicrobium</taxon>
    </lineage>
</organism>
<dbReference type="PATRIC" id="fig|69279.3.peg.2271"/>
<dbReference type="InterPro" id="IPR010297">
    <property type="entry name" value="DUF900_hydrolase"/>
</dbReference>
<dbReference type="SUPFAM" id="SSF53474">
    <property type="entry name" value="alpha/beta-Hydrolases"/>
    <property type="match status" value="1"/>
</dbReference>
<dbReference type="HOGENOM" id="CLU_030170_0_0_5"/>
<dbReference type="PIRSF" id="PIRSF033909">
    <property type="entry name" value="UCP033909"/>
    <property type="match status" value="1"/>
</dbReference>
<dbReference type="Pfam" id="PF05990">
    <property type="entry name" value="DUF900"/>
    <property type="match status" value="1"/>
</dbReference>
<proteinExistence type="predicted"/>
<sequence length="356" mass="38978">MRWTIGLAVVVGLSACASRPGTETLIVRQEPSKPYQAITVITATDRQRDPTGVGYTAARSSRLQFERFTVAVPVTHKSPDEARSQIQTDPLKKYTVMGRQDITFKDINADKDILIYVHGYNYSFQESLFQAAKVASDGKLSEMPILFSWPSEGSVTGYVADKDAATYARDDLVQLLQDLKKRRTKSRVTLFGHSMGAWLVVEGLRQLKISGQEDVLQRIDQVVLAAPDIDVDLFKRQVDTIGPLARPMIVLSSTDDRALVISSRMGGSRTRIGSLDAADASVQKMIAGDIVKIVDLSALPAPDRTNHNRFIELINALAGSEIGRSTSLMGSLNKGIGLPVGEQLEKALERTPILLP</sequence>
<name>A0A011UPK1_9HYPH</name>